<evidence type="ECO:0000256" key="2">
    <source>
        <dbReference type="SAM" id="Phobius"/>
    </source>
</evidence>
<feature type="transmembrane region" description="Helical" evidence="2">
    <location>
        <begin position="142"/>
        <end position="165"/>
    </location>
</feature>
<feature type="transmembrane region" description="Helical" evidence="2">
    <location>
        <begin position="104"/>
        <end position="122"/>
    </location>
</feature>
<comment type="caution">
    <text evidence="3">The sequence shown here is derived from an EMBL/GenBank/DDBJ whole genome shotgun (WGS) entry which is preliminary data.</text>
</comment>
<dbReference type="Proteomes" id="UP001596119">
    <property type="component" value="Unassembled WGS sequence"/>
</dbReference>
<accession>A0ABW1I4E0</accession>
<feature type="transmembrane region" description="Helical" evidence="2">
    <location>
        <begin position="78"/>
        <end position="97"/>
    </location>
</feature>
<evidence type="ECO:0000313" key="4">
    <source>
        <dbReference type="Proteomes" id="UP001596119"/>
    </source>
</evidence>
<evidence type="ECO:0000313" key="3">
    <source>
        <dbReference type="EMBL" id="MFC5948095.1"/>
    </source>
</evidence>
<protein>
    <submittedName>
        <fullName evidence="3">DUF2243 domain-containing protein</fullName>
    </submittedName>
</protein>
<keyword evidence="2" id="KW-1133">Transmembrane helix</keyword>
<keyword evidence="4" id="KW-1185">Reference proteome</keyword>
<feature type="transmembrane region" description="Helical" evidence="2">
    <location>
        <begin position="35"/>
        <end position="58"/>
    </location>
</feature>
<reference evidence="4" key="1">
    <citation type="journal article" date="2019" name="Int. J. Syst. Evol. Microbiol.">
        <title>The Global Catalogue of Microorganisms (GCM) 10K type strain sequencing project: providing services to taxonomists for standard genome sequencing and annotation.</title>
        <authorList>
            <consortium name="The Broad Institute Genomics Platform"/>
            <consortium name="The Broad Institute Genome Sequencing Center for Infectious Disease"/>
            <person name="Wu L."/>
            <person name="Ma J."/>
        </authorList>
    </citation>
    <scope>NUCLEOTIDE SEQUENCE [LARGE SCALE GENOMIC DNA]</scope>
    <source>
        <strain evidence="4">CGMCC 4.7397</strain>
    </source>
</reference>
<dbReference type="RefSeq" id="WP_379565152.1">
    <property type="nucleotide sequence ID" value="NZ_JBHSQK010000011.1"/>
</dbReference>
<gene>
    <name evidence="3" type="ORF">ACFQH9_07385</name>
</gene>
<keyword evidence="2" id="KW-0812">Transmembrane</keyword>
<evidence type="ECO:0000256" key="1">
    <source>
        <dbReference type="SAM" id="MobiDB-lite"/>
    </source>
</evidence>
<organism evidence="3 4">
    <name type="scientific">Pseudonocardia lutea</name>
    <dbReference type="NCBI Taxonomy" id="2172015"/>
    <lineage>
        <taxon>Bacteria</taxon>
        <taxon>Bacillati</taxon>
        <taxon>Actinomycetota</taxon>
        <taxon>Actinomycetes</taxon>
        <taxon>Pseudonocardiales</taxon>
        <taxon>Pseudonocardiaceae</taxon>
        <taxon>Pseudonocardia</taxon>
    </lineage>
</organism>
<keyword evidence="2" id="KW-0472">Membrane</keyword>
<sequence length="172" mass="18252">MADGTDGPETTDTTGTAGPAGPAGTAAGRAAGRNALAGVLLGLGVVAFLDEAVFHQLLHWHHFYDRASSAAGLVSDGIFHAFSWFATVAAWFLIAALRRDRALRVRRVVGGALTGGGAFQLYDGLVQHKLLGLHQIRYVPDLLVYDVVWNVLAAVLLVVGVVLLARTRERRA</sequence>
<name>A0ABW1I4E0_9PSEU</name>
<feature type="region of interest" description="Disordered" evidence="1">
    <location>
        <begin position="1"/>
        <end position="26"/>
    </location>
</feature>
<dbReference type="InterPro" id="IPR018719">
    <property type="entry name" value="DUF2243_membrane"/>
</dbReference>
<proteinExistence type="predicted"/>
<dbReference type="EMBL" id="JBHSQK010000011">
    <property type="protein sequence ID" value="MFC5948095.1"/>
    <property type="molecule type" value="Genomic_DNA"/>
</dbReference>
<dbReference type="Pfam" id="PF10002">
    <property type="entry name" value="DUF2243"/>
    <property type="match status" value="1"/>
</dbReference>